<proteinExistence type="predicted"/>
<dbReference type="WBParaSite" id="MBELARI_LOCUS2208">
    <property type="protein sequence ID" value="MBELARI_LOCUS2208"/>
    <property type="gene ID" value="MBELARI_LOCUS2208"/>
</dbReference>
<evidence type="ECO:0000313" key="3">
    <source>
        <dbReference type="WBParaSite" id="MBELARI_LOCUS2208"/>
    </source>
</evidence>
<evidence type="ECO:0000256" key="1">
    <source>
        <dbReference type="SAM" id="MobiDB-lite"/>
    </source>
</evidence>
<organism evidence="2 3">
    <name type="scientific">Mesorhabditis belari</name>
    <dbReference type="NCBI Taxonomy" id="2138241"/>
    <lineage>
        <taxon>Eukaryota</taxon>
        <taxon>Metazoa</taxon>
        <taxon>Ecdysozoa</taxon>
        <taxon>Nematoda</taxon>
        <taxon>Chromadorea</taxon>
        <taxon>Rhabditida</taxon>
        <taxon>Rhabditina</taxon>
        <taxon>Rhabditomorpha</taxon>
        <taxon>Rhabditoidea</taxon>
        <taxon>Rhabditidae</taxon>
        <taxon>Mesorhabditinae</taxon>
        <taxon>Mesorhabditis</taxon>
    </lineage>
</organism>
<reference evidence="3" key="1">
    <citation type="submission" date="2024-02" db="UniProtKB">
        <authorList>
            <consortium name="WormBaseParasite"/>
        </authorList>
    </citation>
    <scope>IDENTIFICATION</scope>
</reference>
<protein>
    <submittedName>
        <fullName evidence="3">Uncharacterized protein</fullName>
    </submittedName>
</protein>
<sequence>MIFDSTNEWYEALMAAKRGDTLAPSTEKTPKDGAGGSKPTPSSTPSKKFLRLSKRPIMIGAGIVSGVGMMTKLVTSNLTDDASKLPTRPTTSPLEAHHDVGSSVDTHEWTNTNLNQQSTNNTHATNIYPVLCGENDSEFTDVVELFAPPTTEFSAFGISELSDNTMNFYPILPGENVEYGGFQECSSSAGDVEFFSFTECSDVSDFSLDF</sequence>
<accession>A0AAF3F622</accession>
<feature type="region of interest" description="Disordered" evidence="1">
    <location>
        <begin position="80"/>
        <end position="99"/>
    </location>
</feature>
<evidence type="ECO:0000313" key="2">
    <source>
        <dbReference type="Proteomes" id="UP000887575"/>
    </source>
</evidence>
<dbReference type="Proteomes" id="UP000887575">
    <property type="component" value="Unassembled WGS sequence"/>
</dbReference>
<feature type="compositionally biased region" description="Low complexity" evidence="1">
    <location>
        <begin position="37"/>
        <end position="47"/>
    </location>
</feature>
<dbReference type="AlphaFoldDB" id="A0AAF3F622"/>
<keyword evidence="2" id="KW-1185">Reference proteome</keyword>
<feature type="region of interest" description="Disordered" evidence="1">
    <location>
        <begin position="20"/>
        <end position="51"/>
    </location>
</feature>
<name>A0AAF3F622_9BILA</name>